<dbReference type="PROSITE" id="PS50262">
    <property type="entry name" value="G_PROTEIN_RECEP_F1_2"/>
    <property type="match status" value="1"/>
</dbReference>
<name>A0A3P8UZX6_CYNSE</name>
<feature type="transmembrane region" description="Helical" evidence="10">
    <location>
        <begin position="145"/>
        <end position="165"/>
    </location>
</feature>
<keyword evidence="2" id="KW-1003">Cell membrane</keyword>
<accession>A0A3P8UZX6</accession>
<dbReference type="OMA" id="MNNSTWA"/>
<feature type="transmembrane region" description="Helical" evidence="10">
    <location>
        <begin position="247"/>
        <end position="267"/>
    </location>
</feature>
<keyword evidence="7 9" id="KW-0675">Receptor</keyword>
<keyword evidence="6 10" id="KW-0472">Membrane</keyword>
<dbReference type="PRINTS" id="PR00237">
    <property type="entry name" value="GPCRRHODOPSN"/>
</dbReference>
<evidence type="ECO:0000256" key="9">
    <source>
        <dbReference type="RuleBase" id="RU000688"/>
    </source>
</evidence>
<dbReference type="InterPro" id="IPR050569">
    <property type="entry name" value="TAAR"/>
</dbReference>
<proteinExistence type="inferred from homology"/>
<dbReference type="Pfam" id="PF00001">
    <property type="entry name" value="7tm_1"/>
    <property type="match status" value="1"/>
</dbReference>
<keyword evidence="13" id="KW-1185">Reference proteome</keyword>
<reference evidence="12 13" key="1">
    <citation type="journal article" date="2014" name="Nat. Genet.">
        <title>Whole-genome sequence of a flatfish provides insights into ZW sex chromosome evolution and adaptation to a benthic lifestyle.</title>
        <authorList>
            <person name="Chen S."/>
            <person name="Zhang G."/>
            <person name="Shao C."/>
            <person name="Huang Q."/>
            <person name="Liu G."/>
            <person name="Zhang P."/>
            <person name="Song W."/>
            <person name="An N."/>
            <person name="Chalopin D."/>
            <person name="Volff J.N."/>
            <person name="Hong Y."/>
            <person name="Li Q."/>
            <person name="Sha Z."/>
            <person name="Zhou H."/>
            <person name="Xie M."/>
            <person name="Yu Q."/>
            <person name="Liu Y."/>
            <person name="Xiang H."/>
            <person name="Wang N."/>
            <person name="Wu K."/>
            <person name="Yang C."/>
            <person name="Zhou Q."/>
            <person name="Liao X."/>
            <person name="Yang L."/>
            <person name="Hu Q."/>
            <person name="Zhang J."/>
            <person name="Meng L."/>
            <person name="Jin L."/>
            <person name="Tian Y."/>
            <person name="Lian J."/>
            <person name="Yang J."/>
            <person name="Miao G."/>
            <person name="Liu S."/>
            <person name="Liang Z."/>
            <person name="Yan F."/>
            <person name="Li Y."/>
            <person name="Sun B."/>
            <person name="Zhang H."/>
            <person name="Zhang J."/>
            <person name="Zhu Y."/>
            <person name="Du M."/>
            <person name="Zhao Y."/>
            <person name="Schartl M."/>
            <person name="Tang Q."/>
            <person name="Wang J."/>
        </authorList>
    </citation>
    <scope>NUCLEOTIDE SEQUENCE</scope>
</reference>
<evidence type="ECO:0000256" key="5">
    <source>
        <dbReference type="ARBA" id="ARBA00023040"/>
    </source>
</evidence>
<feature type="transmembrane region" description="Helical" evidence="10">
    <location>
        <begin position="30"/>
        <end position="53"/>
    </location>
</feature>
<dbReference type="SUPFAM" id="SSF81321">
    <property type="entry name" value="Family A G protein-coupled receptor-like"/>
    <property type="match status" value="1"/>
</dbReference>
<evidence type="ECO:0000256" key="4">
    <source>
        <dbReference type="ARBA" id="ARBA00022989"/>
    </source>
</evidence>
<evidence type="ECO:0000256" key="3">
    <source>
        <dbReference type="ARBA" id="ARBA00022692"/>
    </source>
</evidence>
<evidence type="ECO:0000259" key="11">
    <source>
        <dbReference type="PROSITE" id="PS50262"/>
    </source>
</evidence>
<dbReference type="InParanoid" id="A0A3P8UZX6"/>
<keyword evidence="5 9" id="KW-0297">G-protein coupled receptor</keyword>
<evidence type="ECO:0000256" key="8">
    <source>
        <dbReference type="ARBA" id="ARBA00023224"/>
    </source>
</evidence>
<dbReference type="Proteomes" id="UP000265120">
    <property type="component" value="Chromosome 16"/>
</dbReference>
<reference evidence="12" key="2">
    <citation type="submission" date="2025-08" db="UniProtKB">
        <authorList>
            <consortium name="Ensembl"/>
        </authorList>
    </citation>
    <scope>IDENTIFICATION</scope>
</reference>
<dbReference type="GeneTree" id="ENSGT01050000244823"/>
<evidence type="ECO:0000313" key="12">
    <source>
        <dbReference type="Ensembl" id="ENSCSEP00000007409.1"/>
    </source>
</evidence>
<dbReference type="InterPro" id="IPR000276">
    <property type="entry name" value="GPCR_Rhodpsn"/>
</dbReference>
<dbReference type="Ensembl" id="ENSCSET00000007488.1">
    <property type="protein sequence ID" value="ENSCSEP00000007409.1"/>
    <property type="gene ID" value="ENSCSEG00000004780.1"/>
</dbReference>
<feature type="transmembrane region" description="Helical" evidence="10">
    <location>
        <begin position="65"/>
        <end position="90"/>
    </location>
</feature>
<evidence type="ECO:0000313" key="13">
    <source>
        <dbReference type="Proteomes" id="UP000265120"/>
    </source>
</evidence>
<dbReference type="PANTHER" id="PTHR24249:SF381">
    <property type="entry name" value="TRACE AMINE ASSOCIATED RECEPTOR 19P-RELATED"/>
    <property type="match status" value="1"/>
</dbReference>
<reference evidence="12" key="3">
    <citation type="submission" date="2025-09" db="UniProtKB">
        <authorList>
            <consortium name="Ensembl"/>
        </authorList>
    </citation>
    <scope>IDENTIFICATION</scope>
</reference>
<keyword evidence="3 9" id="KW-0812">Transmembrane</keyword>
<dbReference type="Gene3D" id="1.20.1070.10">
    <property type="entry name" value="Rhodopsin 7-helix transmembrane proteins"/>
    <property type="match status" value="1"/>
</dbReference>
<dbReference type="PROSITE" id="PS00237">
    <property type="entry name" value="G_PROTEIN_RECEP_F1_1"/>
    <property type="match status" value="1"/>
</dbReference>
<evidence type="ECO:0000256" key="6">
    <source>
        <dbReference type="ARBA" id="ARBA00023136"/>
    </source>
</evidence>
<dbReference type="AlphaFoldDB" id="A0A3P8UZX6"/>
<evidence type="ECO:0000256" key="2">
    <source>
        <dbReference type="ARBA" id="ARBA00022475"/>
    </source>
</evidence>
<dbReference type="FunCoup" id="A0A3P8UZX6">
    <property type="interactions" value="9"/>
</dbReference>
<dbReference type="KEGG" id="csem:103391761"/>
<sequence length="330" mass="36866">MEAVEEAELYVSQINDSCRRTKHPYMETTFTYVAVSCIIVLTAVLNLLVIISISHFRQLHTTTNLLLLSLAVSDCLVGILLMPFLLLFQYPACRSFCDIACVVSYFLSFVLVSVSVGNMVLISVDRYIAICNPMFYTTRVTLGRVKLSVGICWICSLVHSCWILRDVLKQPNAYRTSCGECVIVVNLAEGVVDLVVTFAAPILVIVILYLRVFVVAVSQARAMRSHITTVELGRSKTTKAEKSELKAARVLGIVVVVFLLCSFPYYGFTLAAESGLVSDSSYSIVVWFMYSNSTLNPVIYVVFYPWFKKTIRHIFTLQLLQPGSGQTRVL</sequence>
<evidence type="ECO:0000256" key="10">
    <source>
        <dbReference type="SAM" id="Phobius"/>
    </source>
</evidence>
<comment type="subcellular location">
    <subcellularLocation>
        <location evidence="1">Cell membrane</location>
        <topology evidence="1">Multi-pass membrane protein</topology>
    </subcellularLocation>
</comment>
<feature type="transmembrane region" description="Helical" evidence="10">
    <location>
        <begin position="287"/>
        <end position="307"/>
    </location>
</feature>
<feature type="transmembrane region" description="Helical" evidence="10">
    <location>
        <begin position="194"/>
        <end position="217"/>
    </location>
</feature>
<comment type="similarity">
    <text evidence="9">Belongs to the G-protein coupled receptor 1 family.</text>
</comment>
<dbReference type="GO" id="GO:0001594">
    <property type="term" value="F:trace-amine receptor activity"/>
    <property type="evidence" value="ECO:0007669"/>
    <property type="project" value="TreeGrafter"/>
</dbReference>
<evidence type="ECO:0000256" key="1">
    <source>
        <dbReference type="ARBA" id="ARBA00004651"/>
    </source>
</evidence>
<feature type="domain" description="G-protein coupled receptors family 1 profile" evidence="11">
    <location>
        <begin position="45"/>
        <end position="300"/>
    </location>
</feature>
<organism evidence="12 13">
    <name type="scientific">Cynoglossus semilaevis</name>
    <name type="common">Tongue sole</name>
    <dbReference type="NCBI Taxonomy" id="244447"/>
    <lineage>
        <taxon>Eukaryota</taxon>
        <taxon>Metazoa</taxon>
        <taxon>Chordata</taxon>
        <taxon>Craniata</taxon>
        <taxon>Vertebrata</taxon>
        <taxon>Euteleostomi</taxon>
        <taxon>Actinopterygii</taxon>
        <taxon>Neopterygii</taxon>
        <taxon>Teleostei</taxon>
        <taxon>Neoteleostei</taxon>
        <taxon>Acanthomorphata</taxon>
        <taxon>Carangaria</taxon>
        <taxon>Pleuronectiformes</taxon>
        <taxon>Pleuronectoidei</taxon>
        <taxon>Cynoglossidae</taxon>
        <taxon>Cynoglossinae</taxon>
        <taxon>Cynoglossus</taxon>
    </lineage>
</organism>
<protein>
    <recommendedName>
        <fullName evidence="11">G-protein coupled receptors family 1 profile domain-containing protein</fullName>
    </recommendedName>
</protein>
<keyword evidence="4 10" id="KW-1133">Transmembrane helix</keyword>
<keyword evidence="8 9" id="KW-0807">Transducer</keyword>
<dbReference type="SMART" id="SM01381">
    <property type="entry name" value="7TM_GPCR_Srsx"/>
    <property type="match status" value="1"/>
</dbReference>
<dbReference type="PANTHER" id="PTHR24249">
    <property type="entry name" value="HISTAMINE RECEPTOR-RELATED G-PROTEIN COUPLED RECEPTOR"/>
    <property type="match status" value="1"/>
</dbReference>
<dbReference type="GO" id="GO:0005886">
    <property type="term" value="C:plasma membrane"/>
    <property type="evidence" value="ECO:0007669"/>
    <property type="project" value="UniProtKB-SubCell"/>
</dbReference>
<feature type="transmembrane region" description="Helical" evidence="10">
    <location>
        <begin position="102"/>
        <end position="124"/>
    </location>
</feature>
<dbReference type="InterPro" id="IPR017452">
    <property type="entry name" value="GPCR_Rhodpsn_7TM"/>
</dbReference>
<evidence type="ECO:0000256" key="7">
    <source>
        <dbReference type="ARBA" id="ARBA00023170"/>
    </source>
</evidence>